<sequence length="106" mass="12479">MNKYTSLCNVVDISNGEINLQRRGMKNIRELLLEHPFYCEDSLWAFDKPSFPQFAFMLSDTHEWRPNISCDDTPDISQHESKLWAFDKPGIPQFVFMLSYVRCIIT</sequence>
<name>A0AAF0U1A2_SOLVR</name>
<keyword evidence="2" id="KW-1185">Reference proteome</keyword>
<dbReference type="EMBL" id="CP133618">
    <property type="protein sequence ID" value="WMV37423.1"/>
    <property type="molecule type" value="Genomic_DNA"/>
</dbReference>
<reference evidence="1" key="1">
    <citation type="submission" date="2023-08" db="EMBL/GenBank/DDBJ databases">
        <title>A de novo genome assembly of Solanum verrucosum Schlechtendal, a Mexican diploid species geographically isolated from the other diploid A-genome species in potato relatives.</title>
        <authorList>
            <person name="Hosaka K."/>
        </authorList>
    </citation>
    <scope>NUCLEOTIDE SEQUENCE</scope>
    <source>
        <tissue evidence="1">Young leaves</tissue>
    </source>
</reference>
<evidence type="ECO:0000313" key="1">
    <source>
        <dbReference type="EMBL" id="WMV37423.1"/>
    </source>
</evidence>
<protein>
    <submittedName>
        <fullName evidence="1">Uncharacterized protein</fullName>
    </submittedName>
</protein>
<evidence type="ECO:0000313" key="2">
    <source>
        <dbReference type="Proteomes" id="UP001234989"/>
    </source>
</evidence>
<gene>
    <name evidence="1" type="ORF">MTR67_030808</name>
</gene>
<dbReference type="AlphaFoldDB" id="A0AAF0U1A2"/>
<accession>A0AAF0U1A2</accession>
<organism evidence="1 2">
    <name type="scientific">Solanum verrucosum</name>
    <dbReference type="NCBI Taxonomy" id="315347"/>
    <lineage>
        <taxon>Eukaryota</taxon>
        <taxon>Viridiplantae</taxon>
        <taxon>Streptophyta</taxon>
        <taxon>Embryophyta</taxon>
        <taxon>Tracheophyta</taxon>
        <taxon>Spermatophyta</taxon>
        <taxon>Magnoliopsida</taxon>
        <taxon>eudicotyledons</taxon>
        <taxon>Gunneridae</taxon>
        <taxon>Pentapetalae</taxon>
        <taxon>asterids</taxon>
        <taxon>lamiids</taxon>
        <taxon>Solanales</taxon>
        <taxon>Solanaceae</taxon>
        <taxon>Solanoideae</taxon>
        <taxon>Solaneae</taxon>
        <taxon>Solanum</taxon>
    </lineage>
</organism>
<dbReference type="Proteomes" id="UP001234989">
    <property type="component" value="Chromosome 7"/>
</dbReference>
<proteinExistence type="predicted"/>